<dbReference type="InterPro" id="IPR012337">
    <property type="entry name" value="RNaseH-like_sf"/>
</dbReference>
<dbReference type="GO" id="GO:0003676">
    <property type="term" value="F:nucleic acid binding"/>
    <property type="evidence" value="ECO:0007669"/>
    <property type="project" value="InterPro"/>
</dbReference>
<evidence type="ECO:0000256" key="1">
    <source>
        <dbReference type="ARBA" id="ARBA00012493"/>
    </source>
</evidence>
<feature type="region of interest" description="Disordered" evidence="2">
    <location>
        <begin position="195"/>
        <end position="242"/>
    </location>
</feature>
<dbReference type="SUPFAM" id="SSF56672">
    <property type="entry name" value="DNA/RNA polymerases"/>
    <property type="match status" value="1"/>
</dbReference>
<dbReference type="FunFam" id="1.10.340.70:FF:000003">
    <property type="entry name" value="Protein CBG25708"/>
    <property type="match status" value="1"/>
</dbReference>
<dbReference type="Gene3D" id="2.40.70.10">
    <property type="entry name" value="Acid Proteases"/>
    <property type="match status" value="1"/>
</dbReference>
<evidence type="ECO:0000259" key="3">
    <source>
        <dbReference type="PROSITE" id="PS50878"/>
    </source>
</evidence>
<dbReference type="PANTHER" id="PTHR37984">
    <property type="entry name" value="PROTEIN CBG26694"/>
    <property type="match status" value="1"/>
</dbReference>
<dbReference type="Gene3D" id="1.10.340.70">
    <property type="match status" value="1"/>
</dbReference>
<dbReference type="SUPFAM" id="SSF50630">
    <property type="entry name" value="Acid proteases"/>
    <property type="match status" value="1"/>
</dbReference>
<dbReference type="InterPro" id="IPR041588">
    <property type="entry name" value="Integrase_H2C2"/>
</dbReference>
<dbReference type="InterPro" id="IPR036397">
    <property type="entry name" value="RNaseH_sf"/>
</dbReference>
<dbReference type="PROSITE" id="PS50994">
    <property type="entry name" value="INTEGRASE"/>
    <property type="match status" value="1"/>
</dbReference>
<dbReference type="InterPro" id="IPR000477">
    <property type="entry name" value="RT_dom"/>
</dbReference>
<dbReference type="AlphaFoldDB" id="A0A8K0D2V0"/>
<dbReference type="PANTHER" id="PTHR37984:SF9">
    <property type="entry name" value="INTEGRASE CATALYTIC DOMAIN-CONTAINING PROTEIN"/>
    <property type="match status" value="1"/>
</dbReference>
<dbReference type="EC" id="2.7.7.49" evidence="1"/>
<sequence length="1243" mass="142084">MYVLAPVSVLNHTENHSEQWKQWINSFQIYLKATEANKKDESVQIAQLLHYGGPDLQKIYSAFKFTETEKDKLAVVIKKFDKRFLPRENLTFIRYNFFISKQSEGITFEDFITDLRKQAQSCNFGELCDELIKLMLICGTNTGEIRHRLLQEDDADLEKAIKIGTIIEQSKTQANKMKSISNSSGANAENIDRVVTRRHNSSPGPSDDNARGRKAGRGNYHFRKRSESRARAPSSGRSNNSITNCSRCGYSHQINRCPAYNKVCGRCKKLNHFASNCRNQRQINSLSTDNSGNTEIMYIGSINKDRLKSNISFNINNVTTGAWLSDLKINNKTITFKLDTGAMANVISIKDFTDLNLPFTIIKPSKITLKSYSGDVLPMVGECELTCEHNNNKYNVKFFIVSDLTEALLGLKTCMELYLIRKNDDRLRGSPATPINSITDGNIKSEYTKNQIKQSHGEVFAGIGCINPPYHIQLVENAQPTISPIRKVPFALMDKLKETLRKLEEINIIKRVDGPNDWVNPLVLVKKSDDSLRICLDPLNLNNAIKREHCKLLTLDEITSKLKDARIFSKLDANQAFYQIPLDEASSNLCTVGTPFGRYKFLRLPYGVECAPKVFNERFRQIFNMENVAVYIDDIIVWGKSKAEHDRTLEAFMGHTITDQGVAIDPDRLQGIIEFPEPKCKKDVQRLLGVVNYVSKYVPNFSEGTKPLRELLKKDTFFSWEEHHKADFTKLKNSLVNNSLSRACIPTTASEDLENNDQICVVNEAQISDEFLQKIKVEINNDRELLDLAEVIKNGWPHNNKTLNNRVRPYFRYKGELTIENGMIYRNNSCVIPSTLRKTVLEKIHYSHLGYNKCVKLAQESVFWPTIKNEIKQMIDGCHICQRYAPSQPPEPLRTHEIPGLPWAKIGCDLFKWQGIHYLIAVDYYSKYVEVEKLNNNISSHHIIKIFKSMFARFGVPQQVVSDGGTQFTLREFANFSKQWQFKHIVASPTHSQTNGMAERHVQTAKNLVKKAIEDKKDLYLALLQLRNTPIFGTISPCEILMSRATRNPLLPVKCNKLKPHIINGTEYRRHIRHNQGRQSYYYNFKRGARELPNLFWQPGTVLQRLGDRRYKVSVDNKGVYVRNRKFLKPSSRKHNNESNSEGIHKELRWSKDLVSEKKEGKENVLSFSSSLGLTNCGTEASEPPSNSNVNNVRDNNLEVISGDYVQTNRSDDNVSEAVEQSTDRTTCRTRSGRIVKPNPKYL</sequence>
<dbReference type="Pfam" id="PF17921">
    <property type="entry name" value="Integrase_H2C2"/>
    <property type="match status" value="1"/>
</dbReference>
<feature type="domain" description="Integrase catalytic" evidence="4">
    <location>
        <begin position="898"/>
        <end position="1057"/>
    </location>
</feature>
<comment type="caution">
    <text evidence="5">The sequence shown here is derived from an EMBL/GenBank/DDBJ whole genome shotgun (WGS) entry which is preliminary data.</text>
</comment>
<evidence type="ECO:0000313" key="6">
    <source>
        <dbReference type="Proteomes" id="UP000801492"/>
    </source>
</evidence>
<accession>A0A8K0D2V0</accession>
<dbReference type="InterPro" id="IPR043128">
    <property type="entry name" value="Rev_trsase/Diguanyl_cyclase"/>
</dbReference>
<proteinExistence type="predicted"/>
<evidence type="ECO:0000259" key="4">
    <source>
        <dbReference type="PROSITE" id="PS50994"/>
    </source>
</evidence>
<keyword evidence="6" id="KW-1185">Reference proteome</keyword>
<dbReference type="OrthoDB" id="6757459at2759"/>
<dbReference type="CDD" id="cd05481">
    <property type="entry name" value="retropepsin_like_LTR_1"/>
    <property type="match status" value="1"/>
</dbReference>
<dbReference type="Gene3D" id="3.30.70.270">
    <property type="match status" value="2"/>
</dbReference>
<dbReference type="Proteomes" id="UP000801492">
    <property type="component" value="Unassembled WGS sequence"/>
</dbReference>
<dbReference type="PROSITE" id="PS50878">
    <property type="entry name" value="RT_POL"/>
    <property type="match status" value="1"/>
</dbReference>
<dbReference type="InterPro" id="IPR001584">
    <property type="entry name" value="Integrase_cat-core"/>
</dbReference>
<feature type="domain" description="Reverse transcriptase" evidence="3">
    <location>
        <begin position="506"/>
        <end position="692"/>
    </location>
</feature>
<dbReference type="Pfam" id="PF00078">
    <property type="entry name" value="RVT_1"/>
    <property type="match status" value="1"/>
</dbReference>
<dbReference type="EMBL" id="VTPC01004612">
    <property type="protein sequence ID" value="KAF2896959.1"/>
    <property type="molecule type" value="Genomic_DNA"/>
</dbReference>
<dbReference type="GO" id="GO:0015074">
    <property type="term" value="P:DNA integration"/>
    <property type="evidence" value="ECO:0007669"/>
    <property type="project" value="InterPro"/>
</dbReference>
<dbReference type="Pfam" id="PF00665">
    <property type="entry name" value="rve"/>
    <property type="match status" value="1"/>
</dbReference>
<dbReference type="FunFam" id="3.30.70.270:FF:000020">
    <property type="entry name" value="Transposon Tf2-6 polyprotein-like Protein"/>
    <property type="match status" value="1"/>
</dbReference>
<feature type="region of interest" description="Disordered" evidence="2">
    <location>
        <begin position="1174"/>
        <end position="1194"/>
    </location>
</feature>
<feature type="compositionally biased region" description="Basic residues" evidence="2">
    <location>
        <begin position="212"/>
        <end position="224"/>
    </location>
</feature>
<dbReference type="GO" id="GO:0042575">
    <property type="term" value="C:DNA polymerase complex"/>
    <property type="evidence" value="ECO:0007669"/>
    <property type="project" value="UniProtKB-ARBA"/>
</dbReference>
<evidence type="ECO:0000256" key="2">
    <source>
        <dbReference type="SAM" id="MobiDB-lite"/>
    </source>
</evidence>
<reference evidence="5" key="1">
    <citation type="submission" date="2019-08" db="EMBL/GenBank/DDBJ databases">
        <title>The genome of the North American firefly Photinus pyralis.</title>
        <authorList>
            <consortium name="Photinus pyralis genome working group"/>
            <person name="Fallon T.R."/>
            <person name="Sander Lower S.E."/>
            <person name="Weng J.-K."/>
        </authorList>
    </citation>
    <scope>NUCLEOTIDE SEQUENCE</scope>
    <source>
        <strain evidence="5">TRF0915ILg1</strain>
        <tissue evidence="5">Whole body</tissue>
    </source>
</reference>
<dbReference type="CDD" id="cd01647">
    <property type="entry name" value="RT_LTR"/>
    <property type="match status" value="1"/>
</dbReference>
<dbReference type="Gene3D" id="3.10.10.10">
    <property type="entry name" value="HIV Type 1 Reverse Transcriptase, subunit A, domain 1"/>
    <property type="match status" value="1"/>
</dbReference>
<evidence type="ECO:0000313" key="5">
    <source>
        <dbReference type="EMBL" id="KAF2896959.1"/>
    </source>
</evidence>
<dbReference type="InterPro" id="IPR021109">
    <property type="entry name" value="Peptidase_aspartic_dom_sf"/>
</dbReference>
<organism evidence="5 6">
    <name type="scientific">Ignelater luminosus</name>
    <name type="common">Cucubano</name>
    <name type="synonym">Pyrophorus luminosus</name>
    <dbReference type="NCBI Taxonomy" id="2038154"/>
    <lineage>
        <taxon>Eukaryota</taxon>
        <taxon>Metazoa</taxon>
        <taxon>Ecdysozoa</taxon>
        <taxon>Arthropoda</taxon>
        <taxon>Hexapoda</taxon>
        <taxon>Insecta</taxon>
        <taxon>Pterygota</taxon>
        <taxon>Neoptera</taxon>
        <taxon>Endopterygota</taxon>
        <taxon>Coleoptera</taxon>
        <taxon>Polyphaga</taxon>
        <taxon>Elateriformia</taxon>
        <taxon>Elateroidea</taxon>
        <taxon>Elateridae</taxon>
        <taxon>Agrypninae</taxon>
        <taxon>Pyrophorini</taxon>
        <taxon>Ignelater</taxon>
    </lineage>
</organism>
<protein>
    <recommendedName>
        <fullName evidence="1">RNA-directed DNA polymerase</fullName>
        <ecNumber evidence="1">2.7.7.49</ecNumber>
    </recommendedName>
</protein>
<name>A0A8K0D2V0_IGNLU</name>
<dbReference type="FunFam" id="3.30.420.10:FF:000063">
    <property type="entry name" value="Retrovirus-related Pol polyprotein from transposon 297-like Protein"/>
    <property type="match status" value="1"/>
</dbReference>
<dbReference type="SUPFAM" id="SSF53098">
    <property type="entry name" value="Ribonuclease H-like"/>
    <property type="match status" value="1"/>
</dbReference>
<dbReference type="GO" id="GO:0003964">
    <property type="term" value="F:RNA-directed DNA polymerase activity"/>
    <property type="evidence" value="ECO:0007669"/>
    <property type="project" value="UniProtKB-EC"/>
</dbReference>
<dbReference type="InterPro" id="IPR043502">
    <property type="entry name" value="DNA/RNA_pol_sf"/>
</dbReference>
<gene>
    <name evidence="5" type="ORF">ILUMI_09221</name>
</gene>
<dbReference type="InterPro" id="IPR050951">
    <property type="entry name" value="Retrovirus_Pol_polyprotein"/>
</dbReference>
<dbReference type="Gene3D" id="3.30.420.10">
    <property type="entry name" value="Ribonuclease H-like superfamily/Ribonuclease H"/>
    <property type="match status" value="1"/>
</dbReference>